<evidence type="ECO:0000256" key="5">
    <source>
        <dbReference type="ARBA" id="ARBA00023077"/>
    </source>
</evidence>
<dbReference type="InterPro" id="IPR037066">
    <property type="entry name" value="Plug_dom_sf"/>
</dbReference>
<comment type="caution">
    <text evidence="12">The sequence shown here is derived from an EMBL/GenBank/DDBJ whole genome shotgun (WGS) entry which is preliminary data.</text>
</comment>
<evidence type="ECO:0000256" key="2">
    <source>
        <dbReference type="ARBA" id="ARBA00022448"/>
    </source>
</evidence>
<dbReference type="InterPro" id="IPR023997">
    <property type="entry name" value="TonB-dep_OMP_SusC/RagA_CS"/>
</dbReference>
<dbReference type="Gene3D" id="2.40.170.20">
    <property type="entry name" value="TonB-dependent receptor, beta-barrel domain"/>
    <property type="match status" value="1"/>
</dbReference>
<evidence type="ECO:0000256" key="9">
    <source>
        <dbReference type="RuleBase" id="RU003357"/>
    </source>
</evidence>
<keyword evidence="13" id="KW-1185">Reference proteome</keyword>
<accession>A0ABT5XT50</accession>
<keyword evidence="2 8" id="KW-0813">Transport</keyword>
<dbReference type="Pfam" id="PF07715">
    <property type="entry name" value="Plug"/>
    <property type="match status" value="1"/>
</dbReference>
<evidence type="ECO:0000256" key="6">
    <source>
        <dbReference type="ARBA" id="ARBA00023136"/>
    </source>
</evidence>
<dbReference type="InterPro" id="IPR012910">
    <property type="entry name" value="Plug_dom"/>
</dbReference>
<dbReference type="InterPro" id="IPR000531">
    <property type="entry name" value="Beta-barrel_TonB"/>
</dbReference>
<dbReference type="InterPro" id="IPR036942">
    <property type="entry name" value="Beta-barrel_TonB_sf"/>
</dbReference>
<dbReference type="InterPro" id="IPR039426">
    <property type="entry name" value="TonB-dep_rcpt-like"/>
</dbReference>
<dbReference type="Pfam" id="PF13715">
    <property type="entry name" value="CarbopepD_reg_2"/>
    <property type="match status" value="1"/>
</dbReference>
<dbReference type="SUPFAM" id="SSF56935">
    <property type="entry name" value="Porins"/>
    <property type="match status" value="1"/>
</dbReference>
<evidence type="ECO:0000259" key="11">
    <source>
        <dbReference type="Pfam" id="PF07715"/>
    </source>
</evidence>
<feature type="domain" description="TonB-dependent receptor plug" evidence="11">
    <location>
        <begin position="132"/>
        <end position="256"/>
    </location>
</feature>
<comment type="subcellular location">
    <subcellularLocation>
        <location evidence="1 8">Cell outer membrane</location>
        <topology evidence="1 8">Multi-pass membrane protein</topology>
    </subcellularLocation>
</comment>
<dbReference type="NCBIfam" id="TIGR04056">
    <property type="entry name" value="OMP_RagA_SusC"/>
    <property type="match status" value="1"/>
</dbReference>
<keyword evidence="4 8" id="KW-0812">Transmembrane</keyword>
<dbReference type="SUPFAM" id="SSF49464">
    <property type="entry name" value="Carboxypeptidase regulatory domain-like"/>
    <property type="match status" value="1"/>
</dbReference>
<dbReference type="Proteomes" id="UP001217083">
    <property type="component" value="Unassembled WGS sequence"/>
</dbReference>
<name>A0ABT5XT50_9FLAO</name>
<organism evidence="12 13">
    <name type="scientific">Flagellimonas okinawensis</name>
    <dbReference type="NCBI Taxonomy" id="3031324"/>
    <lineage>
        <taxon>Bacteria</taxon>
        <taxon>Pseudomonadati</taxon>
        <taxon>Bacteroidota</taxon>
        <taxon>Flavobacteriia</taxon>
        <taxon>Flavobacteriales</taxon>
        <taxon>Flavobacteriaceae</taxon>
        <taxon>Flagellimonas</taxon>
    </lineage>
</organism>
<keyword evidence="7 8" id="KW-0998">Cell outer membrane</keyword>
<keyword evidence="6 8" id="KW-0472">Membrane</keyword>
<dbReference type="Gene3D" id="2.170.130.10">
    <property type="entry name" value="TonB-dependent receptor, plug domain"/>
    <property type="match status" value="1"/>
</dbReference>
<keyword evidence="3 8" id="KW-1134">Transmembrane beta strand</keyword>
<sequence>MKKLSFFVRRICVFLLFYLLLSPLFSRPVMALSSSVAFQEVVSGMVTDVDGEPLAGVTVVVDGSDLGTVSGLDGAFSVMAGPDDLLVFSMLGFQTVSIPVNGRDAVDVVLEEELTQLGEVVLNAGYYTVSEKERTGNIATVKAEVIDKQPVDNPLAAMQGQMSGVNIVQNTGVPGGGFEIEVRGRNFINGGTDPLYIVDGVPFGSQSLGSNDVSRDIVNADISPLNAINPNDIESIEVLKDADATAIYGSRGANGVVLITTKRGKSGKTRFDARFSSSLGRITHFLDLMDTGQYLEVRREGIVNDGFGDFLENPGFASFWPDVALWGDDRYTDWQKVLIGGTAYRNNAQLSVSGGSEGTQFLVSGGFQDQTTVFPGDAKYQKASVRSNVNHRSGNDRFQINLSTSYTHEDNLLPRSDLTFKAYTLEPNAPELYDENGNLNWEDNTWDNPLATLEQKYQSRSRTLLANALLSYSIFKDLEVRASMGYTDYRMDSDKILPSSSRNPSLNLTPQSYSNLTTNASRRSSWIVEPQVQWKHHWDGFGLDVLLGSTFQQQTTSQLVMRGRGFPNNKLIYNMAAAEEVEALNSLDTDYRYNAVFGRVNLNILDRYILNLTGRRDGSSRFGPGRQFGNFGAVGLAWIFSKEGLFSESSLLSFGKLRGSYGTTGSDNIGDYRYLDTYTVTGEDYDGVTVLSPTGIFNPLFGWEANNKLETGLELGFFRDRLFINASWYRNRSSNQLVGIPLAATTGFPELTGNFDATVENSGVELDMRAVLLRTDRFQWSTTFNLSVPKSKLVRFDGLENSIFSDRYVVGKPLSITKLYNSLGVDPETGQYEFEDYNGDGQITFTEDRQWIEDLAPEYYGGLGNSIRWGNLTFDLLLQFKKQLGYNTIRYKAVPGYRGNSSVKLYDRWREPGDMESVQVAASGFVIGAGQGDIQRRSSAAVSDASFVRVRNITLNYSVPGLDGLDVDVYLQGQNLLTFTHYDGPDPEQTINNQLPPLRQFTLGLKIGF</sequence>
<dbReference type="InterPro" id="IPR008969">
    <property type="entry name" value="CarboxyPept-like_regulatory"/>
</dbReference>
<keyword evidence="5 9" id="KW-0798">TonB box</keyword>
<protein>
    <submittedName>
        <fullName evidence="12">SusC/RagA family TonB-linked outer membrane protein</fullName>
    </submittedName>
</protein>
<dbReference type="EMBL" id="JARFVA010000009">
    <property type="protein sequence ID" value="MDF0709057.1"/>
    <property type="molecule type" value="Genomic_DNA"/>
</dbReference>
<evidence type="ECO:0000256" key="4">
    <source>
        <dbReference type="ARBA" id="ARBA00022692"/>
    </source>
</evidence>
<dbReference type="RefSeq" id="WP_275650826.1">
    <property type="nucleotide sequence ID" value="NZ_JARFVA010000009.1"/>
</dbReference>
<dbReference type="PROSITE" id="PS52016">
    <property type="entry name" value="TONB_DEPENDENT_REC_3"/>
    <property type="match status" value="1"/>
</dbReference>
<evidence type="ECO:0000313" key="13">
    <source>
        <dbReference type="Proteomes" id="UP001217083"/>
    </source>
</evidence>
<evidence type="ECO:0000256" key="3">
    <source>
        <dbReference type="ARBA" id="ARBA00022452"/>
    </source>
</evidence>
<reference evidence="12 13" key="1">
    <citation type="submission" date="2023-03" db="EMBL/GenBank/DDBJ databases">
        <title>Muricauda XX sp. nov. and Muricauda XXX sp. nov., two novel species isolated from Okinawa Trough.</title>
        <authorList>
            <person name="Cao W."/>
            <person name="Deng X."/>
        </authorList>
    </citation>
    <scope>NUCLEOTIDE SEQUENCE [LARGE SCALE GENOMIC DNA]</scope>
    <source>
        <strain evidence="12 13">81s02</strain>
    </source>
</reference>
<evidence type="ECO:0000313" key="12">
    <source>
        <dbReference type="EMBL" id="MDF0709057.1"/>
    </source>
</evidence>
<gene>
    <name evidence="12" type="ORF">PY091_17730</name>
</gene>
<dbReference type="NCBIfam" id="TIGR04057">
    <property type="entry name" value="SusC_RagA_signa"/>
    <property type="match status" value="1"/>
</dbReference>
<comment type="similarity">
    <text evidence="8 9">Belongs to the TonB-dependent receptor family.</text>
</comment>
<dbReference type="Pfam" id="PF00593">
    <property type="entry name" value="TonB_dep_Rec_b-barrel"/>
    <property type="match status" value="1"/>
</dbReference>
<evidence type="ECO:0000256" key="8">
    <source>
        <dbReference type="PROSITE-ProRule" id="PRU01360"/>
    </source>
</evidence>
<evidence type="ECO:0000256" key="1">
    <source>
        <dbReference type="ARBA" id="ARBA00004571"/>
    </source>
</evidence>
<feature type="domain" description="TonB-dependent receptor-like beta-barrel" evidence="10">
    <location>
        <begin position="434"/>
        <end position="880"/>
    </location>
</feature>
<proteinExistence type="inferred from homology"/>
<dbReference type="InterPro" id="IPR023996">
    <property type="entry name" value="TonB-dep_OMP_SusC/RagA"/>
</dbReference>
<evidence type="ECO:0000259" key="10">
    <source>
        <dbReference type="Pfam" id="PF00593"/>
    </source>
</evidence>
<evidence type="ECO:0000256" key="7">
    <source>
        <dbReference type="ARBA" id="ARBA00023237"/>
    </source>
</evidence>